<dbReference type="InterPro" id="IPR015425">
    <property type="entry name" value="FH2_Formin"/>
</dbReference>
<name>A0A212CPI8_CEREH</name>
<dbReference type="Proteomes" id="UP000242450">
    <property type="component" value="Chromosome 15"/>
</dbReference>
<dbReference type="InterPro" id="IPR042201">
    <property type="entry name" value="FH2_Formin_sf"/>
</dbReference>
<feature type="transmembrane region" description="Helical" evidence="1">
    <location>
        <begin position="6"/>
        <end position="27"/>
    </location>
</feature>
<dbReference type="PANTHER" id="PTHR45725">
    <property type="entry name" value="FORMIN HOMOLOGY 2 FAMILY MEMBER"/>
    <property type="match status" value="1"/>
</dbReference>
<comment type="caution">
    <text evidence="3">The sequence shown here is derived from an EMBL/GenBank/DDBJ whole genome shotgun (WGS) entry which is preliminary data.</text>
</comment>
<evidence type="ECO:0000313" key="3">
    <source>
        <dbReference type="EMBL" id="OWK07744.1"/>
    </source>
</evidence>
<feature type="domain" description="FH2" evidence="2">
    <location>
        <begin position="1"/>
        <end position="142"/>
    </location>
</feature>
<keyword evidence="1" id="KW-0812">Transmembrane</keyword>
<sequence>MNDVRMSVFMSIIFFLLTWLYFLRFLYELSLISNFSEQVFCILFQSTFSESICSIRRKLELLQKLCEHYVIKEIFRGSATQIQVKLCVLEEKHPRLTLKHGSGVMQVLGLVLAFGNYMNGGNNTRGQADGFGLDILPKLKDV</sequence>
<dbReference type="AlphaFoldDB" id="A0A212CPI8"/>
<keyword evidence="1" id="KW-1133">Transmembrane helix</keyword>
<dbReference type="OrthoDB" id="427644at2759"/>
<evidence type="ECO:0000256" key="1">
    <source>
        <dbReference type="SAM" id="Phobius"/>
    </source>
</evidence>
<dbReference type="EMBL" id="MKHE01000015">
    <property type="protein sequence ID" value="OWK07744.1"/>
    <property type="molecule type" value="Genomic_DNA"/>
</dbReference>
<dbReference type="Gene3D" id="1.20.58.2220">
    <property type="entry name" value="Formin, FH2 domain"/>
    <property type="match status" value="1"/>
</dbReference>
<gene>
    <name evidence="3" type="ORF">Celaphus_00008129</name>
</gene>
<dbReference type="PANTHER" id="PTHR45725:SF1">
    <property type="entry name" value="DISHEVELLED ASSOCIATED ACTIVATOR OF MORPHOGENESIS, ISOFORM D"/>
    <property type="match status" value="1"/>
</dbReference>
<organism evidence="3 4">
    <name type="scientific">Cervus elaphus hippelaphus</name>
    <name type="common">European red deer</name>
    <dbReference type="NCBI Taxonomy" id="46360"/>
    <lineage>
        <taxon>Eukaryota</taxon>
        <taxon>Metazoa</taxon>
        <taxon>Chordata</taxon>
        <taxon>Craniata</taxon>
        <taxon>Vertebrata</taxon>
        <taxon>Euteleostomi</taxon>
        <taxon>Mammalia</taxon>
        <taxon>Eutheria</taxon>
        <taxon>Laurasiatheria</taxon>
        <taxon>Artiodactyla</taxon>
        <taxon>Ruminantia</taxon>
        <taxon>Pecora</taxon>
        <taxon>Cervidae</taxon>
        <taxon>Cervinae</taxon>
        <taxon>Cervus</taxon>
    </lineage>
</organism>
<dbReference type="Pfam" id="PF02181">
    <property type="entry name" value="FH2"/>
    <property type="match status" value="1"/>
</dbReference>
<dbReference type="InterPro" id="IPR051425">
    <property type="entry name" value="Formin_Homology"/>
</dbReference>
<keyword evidence="4" id="KW-1185">Reference proteome</keyword>
<reference evidence="3 4" key="1">
    <citation type="journal article" date="2018" name="Mol. Genet. Genomics">
        <title>The red deer Cervus elaphus genome CerEla1.0: sequencing, annotating, genes, and chromosomes.</title>
        <authorList>
            <person name="Bana N.A."/>
            <person name="Nyiri A."/>
            <person name="Nagy J."/>
            <person name="Frank K."/>
            <person name="Nagy T."/>
            <person name="Steger V."/>
            <person name="Schiller M."/>
            <person name="Lakatos P."/>
            <person name="Sugar L."/>
            <person name="Horn P."/>
            <person name="Barta E."/>
            <person name="Orosz L."/>
        </authorList>
    </citation>
    <scope>NUCLEOTIDE SEQUENCE [LARGE SCALE GENOMIC DNA]</scope>
    <source>
        <strain evidence="3">Hungarian</strain>
    </source>
</reference>
<evidence type="ECO:0000313" key="4">
    <source>
        <dbReference type="Proteomes" id="UP000242450"/>
    </source>
</evidence>
<protein>
    <recommendedName>
        <fullName evidence="2">FH2 domain-containing protein</fullName>
    </recommendedName>
</protein>
<dbReference type="SUPFAM" id="SSF101447">
    <property type="entry name" value="Formin homology 2 domain (FH2 domain)"/>
    <property type="match status" value="1"/>
</dbReference>
<evidence type="ECO:0000259" key="2">
    <source>
        <dbReference type="PROSITE" id="PS51444"/>
    </source>
</evidence>
<proteinExistence type="predicted"/>
<keyword evidence="1" id="KW-0472">Membrane</keyword>
<dbReference type="PROSITE" id="PS51444">
    <property type="entry name" value="FH2"/>
    <property type="match status" value="1"/>
</dbReference>
<accession>A0A212CPI8</accession>